<evidence type="ECO:0000256" key="4">
    <source>
        <dbReference type="ARBA" id="ARBA00022692"/>
    </source>
</evidence>
<dbReference type="InterPro" id="IPR003660">
    <property type="entry name" value="HAMP_dom"/>
</dbReference>
<dbReference type="RefSeq" id="WP_277832384.1">
    <property type="nucleotide sequence ID" value="NZ_JAAIVF010000002.1"/>
</dbReference>
<feature type="transmembrane region" description="Helical" evidence="7">
    <location>
        <begin position="165"/>
        <end position="185"/>
    </location>
</feature>
<evidence type="ECO:0000256" key="5">
    <source>
        <dbReference type="ARBA" id="ARBA00022989"/>
    </source>
</evidence>
<comment type="caution">
    <text evidence="10">The sequence shown here is derived from an EMBL/GenBank/DDBJ whole genome shotgun (WGS) entry which is preliminary data.</text>
</comment>
<dbReference type="SMART" id="SM00304">
    <property type="entry name" value="HAMP"/>
    <property type="match status" value="1"/>
</dbReference>
<dbReference type="InterPro" id="IPR050697">
    <property type="entry name" value="Adenylyl/Guanylyl_Cyclase_3/4"/>
</dbReference>
<evidence type="ECO:0000259" key="8">
    <source>
        <dbReference type="PROSITE" id="PS50125"/>
    </source>
</evidence>
<evidence type="ECO:0000256" key="6">
    <source>
        <dbReference type="ARBA" id="ARBA00023136"/>
    </source>
</evidence>
<feature type="domain" description="Guanylate cyclase" evidence="8">
    <location>
        <begin position="306"/>
        <end position="429"/>
    </location>
</feature>
<dbReference type="GO" id="GO:0004016">
    <property type="term" value="F:adenylate cyclase activity"/>
    <property type="evidence" value="ECO:0007669"/>
    <property type="project" value="UniProtKB-ARBA"/>
</dbReference>
<dbReference type="InterPro" id="IPR029787">
    <property type="entry name" value="Nucleotide_cyclase"/>
</dbReference>
<dbReference type="Gene3D" id="6.10.340.10">
    <property type="match status" value="1"/>
</dbReference>
<dbReference type="GO" id="GO:0035556">
    <property type="term" value="P:intracellular signal transduction"/>
    <property type="evidence" value="ECO:0007669"/>
    <property type="project" value="InterPro"/>
</dbReference>
<feature type="transmembrane region" description="Helical" evidence="7">
    <location>
        <begin position="34"/>
        <end position="58"/>
    </location>
</feature>
<dbReference type="PROSITE" id="PS50885">
    <property type="entry name" value="HAMP"/>
    <property type="match status" value="1"/>
</dbReference>
<dbReference type="GO" id="GO:0006171">
    <property type="term" value="P:cAMP biosynthetic process"/>
    <property type="evidence" value="ECO:0007669"/>
    <property type="project" value="TreeGrafter"/>
</dbReference>
<evidence type="ECO:0000259" key="9">
    <source>
        <dbReference type="PROSITE" id="PS50885"/>
    </source>
</evidence>
<organism evidence="10 11">
    <name type="scientific">Speluncibacter jeojiensis</name>
    <dbReference type="NCBI Taxonomy" id="2710754"/>
    <lineage>
        <taxon>Bacteria</taxon>
        <taxon>Bacillati</taxon>
        <taxon>Actinomycetota</taxon>
        <taxon>Actinomycetes</taxon>
        <taxon>Mycobacteriales</taxon>
        <taxon>Speluncibacteraceae</taxon>
        <taxon>Speluncibacter</taxon>
    </lineage>
</organism>
<dbReference type="SUPFAM" id="SSF55073">
    <property type="entry name" value="Nucleotide cyclase"/>
    <property type="match status" value="1"/>
</dbReference>
<dbReference type="EMBL" id="JANRHA010000028">
    <property type="protein sequence ID" value="MDG3017197.1"/>
    <property type="molecule type" value="Genomic_DNA"/>
</dbReference>
<dbReference type="Pfam" id="PF00211">
    <property type="entry name" value="Guanylate_cyc"/>
    <property type="match status" value="1"/>
</dbReference>
<feature type="transmembrane region" description="Helical" evidence="7">
    <location>
        <begin position="88"/>
        <end position="106"/>
    </location>
</feature>
<dbReference type="CDD" id="cd07302">
    <property type="entry name" value="CHD"/>
    <property type="match status" value="1"/>
</dbReference>
<name>A0A9X4RGD1_9ACTN</name>
<keyword evidence="11" id="KW-1185">Reference proteome</keyword>
<feature type="transmembrane region" description="Helical" evidence="7">
    <location>
        <begin position="197"/>
        <end position="219"/>
    </location>
</feature>
<dbReference type="AlphaFoldDB" id="A0A9X4RGD1"/>
<dbReference type="Gene3D" id="3.30.70.1230">
    <property type="entry name" value="Nucleotide cyclase"/>
    <property type="match status" value="1"/>
</dbReference>
<feature type="transmembrane region" description="Helical" evidence="7">
    <location>
        <begin position="6"/>
        <end position="22"/>
    </location>
</feature>
<protein>
    <submittedName>
        <fullName evidence="10">Adenylate/guanylate cyclase domain-containing protein</fullName>
    </submittedName>
</protein>
<feature type="domain" description="HAMP" evidence="9">
    <location>
        <begin position="222"/>
        <end position="274"/>
    </location>
</feature>
<dbReference type="SUPFAM" id="SSF158472">
    <property type="entry name" value="HAMP domain-like"/>
    <property type="match status" value="1"/>
</dbReference>
<gene>
    <name evidence="10" type="ORF">NVS88_21815</name>
</gene>
<dbReference type="GO" id="GO:0005886">
    <property type="term" value="C:plasma membrane"/>
    <property type="evidence" value="ECO:0007669"/>
    <property type="project" value="UniProtKB-SubCell"/>
</dbReference>
<evidence type="ECO:0000313" key="10">
    <source>
        <dbReference type="EMBL" id="MDG3017197.1"/>
    </source>
</evidence>
<dbReference type="CDD" id="cd06225">
    <property type="entry name" value="HAMP"/>
    <property type="match status" value="1"/>
</dbReference>
<reference evidence="10" key="1">
    <citation type="submission" date="2022-08" db="EMBL/GenBank/DDBJ databases">
        <title>Genome analysis of Corynebacteriales strain.</title>
        <authorList>
            <person name="Lee S.D."/>
        </authorList>
    </citation>
    <scope>NUCLEOTIDE SEQUENCE</scope>
    <source>
        <strain evidence="10">D3-21</strain>
    </source>
</reference>
<evidence type="ECO:0000256" key="7">
    <source>
        <dbReference type="SAM" id="Phobius"/>
    </source>
</evidence>
<keyword evidence="6 7" id="KW-0472">Membrane</keyword>
<evidence type="ECO:0000313" key="11">
    <source>
        <dbReference type="Proteomes" id="UP001152755"/>
    </source>
</evidence>
<dbReference type="PROSITE" id="PS50125">
    <property type="entry name" value="GUANYLATE_CYCLASE_2"/>
    <property type="match status" value="1"/>
</dbReference>
<keyword evidence="4 7" id="KW-0812">Transmembrane</keyword>
<evidence type="ECO:0000256" key="2">
    <source>
        <dbReference type="ARBA" id="ARBA00005381"/>
    </source>
</evidence>
<keyword evidence="3" id="KW-1003">Cell membrane</keyword>
<comment type="subcellular location">
    <subcellularLocation>
        <location evidence="1">Cell membrane</location>
        <topology evidence="1">Multi-pass membrane protein</topology>
    </subcellularLocation>
</comment>
<accession>A0A9X4RGD1</accession>
<evidence type="ECO:0000256" key="3">
    <source>
        <dbReference type="ARBA" id="ARBA00022475"/>
    </source>
</evidence>
<evidence type="ECO:0000256" key="1">
    <source>
        <dbReference type="ARBA" id="ARBA00004651"/>
    </source>
</evidence>
<dbReference type="PANTHER" id="PTHR43081:SF17">
    <property type="entry name" value="BLL5647 PROTEIN"/>
    <property type="match status" value="1"/>
</dbReference>
<feature type="transmembrane region" description="Helical" evidence="7">
    <location>
        <begin position="113"/>
        <end position="134"/>
    </location>
</feature>
<proteinExistence type="inferred from homology"/>
<dbReference type="SMART" id="SM00044">
    <property type="entry name" value="CYCc"/>
    <property type="match status" value="1"/>
</dbReference>
<dbReference type="Proteomes" id="UP001152755">
    <property type="component" value="Unassembled WGS sequence"/>
</dbReference>
<dbReference type="Pfam" id="PF00672">
    <property type="entry name" value="HAMP"/>
    <property type="match status" value="1"/>
</dbReference>
<sequence>MLVTNALGGALVILFLFYVLPLPREDRVLRDHPWTWIVIVIYLVIAAGISVVAAGIMLRPVARWYLRGGAPTRQEQSAAMRAPLNQSLVHLALWIVGGILFTAMTYSLIPETAVAVMVTVCLAAVANFGGSYMLGERILRPVAARAMSEGEFAADLAPGVWVRLMLTWGLGTLVPVIGIIALCVTQLNGALVTSRSAFAISVLVVAAVTAGAAFLLSMLTAGHISDPIRELRRAIEQIEAGQTPGPVDVYDGSEVGMLQVGFNRMVRAADERRRIQNLFGRHVGEDVARRALEHGTELGGETRFVAVLFIDLIGSTKVAAAQPPTTVVELLNEFFRIVVSVVHRNGGIVNKFVGDEAFAVFGAPLARDDSSTAALTAARELHEELRTRPEFDSGIGVSAGIVVAGNVGAAERFEYTVIGDPVNEAARLTELAKHRPGRVLASSTVIETSNPTERARWNFGDAVTLRGRSSATQLAWPVDAL</sequence>
<dbReference type="InterPro" id="IPR001054">
    <property type="entry name" value="A/G_cyclase"/>
</dbReference>
<keyword evidence="5 7" id="KW-1133">Transmembrane helix</keyword>
<comment type="similarity">
    <text evidence="2">Belongs to the adenylyl cyclase class-3 family.</text>
</comment>
<dbReference type="PANTHER" id="PTHR43081">
    <property type="entry name" value="ADENYLATE CYCLASE, TERMINAL-DIFFERENTIATION SPECIFIC-RELATED"/>
    <property type="match status" value="1"/>
</dbReference>